<dbReference type="AlphaFoldDB" id="A0AAW7X3N9"/>
<gene>
    <name evidence="4" type="ORF">Q4521_07190</name>
</gene>
<dbReference type="PANTHER" id="PTHR34216:SF11">
    <property type="entry name" value="CHITOOLIGOSACCHARIDE DEACETYLASE"/>
    <property type="match status" value="1"/>
</dbReference>
<dbReference type="Gene3D" id="3.20.20.370">
    <property type="entry name" value="Glycoside hydrolase/deacetylase"/>
    <property type="match status" value="1"/>
</dbReference>
<evidence type="ECO:0000256" key="1">
    <source>
        <dbReference type="ARBA" id="ARBA00022729"/>
    </source>
</evidence>
<feature type="signal peptide" evidence="2">
    <location>
        <begin position="1"/>
        <end position="23"/>
    </location>
</feature>
<name>A0AAW7X3N9_9GAMM</name>
<dbReference type="GO" id="GO:0016810">
    <property type="term" value="F:hydrolase activity, acting on carbon-nitrogen (but not peptide) bonds"/>
    <property type="evidence" value="ECO:0007669"/>
    <property type="project" value="InterPro"/>
</dbReference>
<keyword evidence="4" id="KW-0378">Hydrolase</keyword>
<organism evidence="4 5">
    <name type="scientific">Saccharophagus degradans</name>
    <dbReference type="NCBI Taxonomy" id="86304"/>
    <lineage>
        <taxon>Bacteria</taxon>
        <taxon>Pseudomonadati</taxon>
        <taxon>Pseudomonadota</taxon>
        <taxon>Gammaproteobacteria</taxon>
        <taxon>Cellvibrionales</taxon>
        <taxon>Cellvibrionaceae</taxon>
        <taxon>Saccharophagus</taxon>
    </lineage>
</organism>
<feature type="chain" id="PRO_5043846558" evidence="2">
    <location>
        <begin position="24"/>
        <end position="267"/>
    </location>
</feature>
<dbReference type="SUPFAM" id="SSF88713">
    <property type="entry name" value="Glycoside hydrolase/deacetylase"/>
    <property type="match status" value="1"/>
</dbReference>
<dbReference type="PANTHER" id="PTHR34216">
    <property type="match status" value="1"/>
</dbReference>
<dbReference type="CDD" id="cd10967">
    <property type="entry name" value="CE4_GLA_like_6s"/>
    <property type="match status" value="1"/>
</dbReference>
<dbReference type="EC" id="3.-.-.-" evidence="4"/>
<dbReference type="EMBL" id="JAUOPB010000004">
    <property type="protein sequence ID" value="MDO6422253.1"/>
    <property type="molecule type" value="Genomic_DNA"/>
</dbReference>
<comment type="caution">
    <text evidence="4">The sequence shown here is derived from an EMBL/GenBank/DDBJ whole genome shotgun (WGS) entry which is preliminary data.</text>
</comment>
<proteinExistence type="predicted"/>
<dbReference type="GO" id="GO:0005975">
    <property type="term" value="P:carbohydrate metabolic process"/>
    <property type="evidence" value="ECO:0007669"/>
    <property type="project" value="InterPro"/>
</dbReference>
<dbReference type="InterPro" id="IPR051398">
    <property type="entry name" value="Polysacch_Deacetylase"/>
</dbReference>
<feature type="domain" description="NodB homology" evidence="3">
    <location>
        <begin position="32"/>
        <end position="267"/>
    </location>
</feature>
<dbReference type="Proteomes" id="UP001169760">
    <property type="component" value="Unassembled WGS sequence"/>
</dbReference>
<keyword evidence="1 2" id="KW-0732">Signal</keyword>
<evidence type="ECO:0000259" key="3">
    <source>
        <dbReference type="PROSITE" id="PS51677"/>
    </source>
</evidence>
<evidence type="ECO:0000313" key="4">
    <source>
        <dbReference type="EMBL" id="MDO6422253.1"/>
    </source>
</evidence>
<dbReference type="RefSeq" id="WP_303492142.1">
    <property type="nucleotide sequence ID" value="NZ_JAUOPB010000004.1"/>
</dbReference>
<dbReference type="Pfam" id="PF01522">
    <property type="entry name" value="Polysacc_deac_1"/>
    <property type="match status" value="1"/>
</dbReference>
<dbReference type="PROSITE" id="PS51677">
    <property type="entry name" value="NODB"/>
    <property type="match status" value="1"/>
</dbReference>
<reference evidence="4" key="1">
    <citation type="submission" date="2023-07" db="EMBL/GenBank/DDBJ databases">
        <title>Genome content predicts the carbon catabolic preferences of heterotrophic bacteria.</title>
        <authorList>
            <person name="Gralka M."/>
        </authorList>
    </citation>
    <scope>NUCLEOTIDE SEQUENCE</scope>
    <source>
        <strain evidence="4">I3M17_2</strain>
    </source>
</reference>
<protein>
    <submittedName>
        <fullName evidence="4">Polysaccharide deacetylase family protein</fullName>
        <ecNumber evidence="4">3.-.-.-</ecNumber>
    </submittedName>
</protein>
<dbReference type="InterPro" id="IPR011330">
    <property type="entry name" value="Glyco_hydro/deAcase_b/a-brl"/>
</dbReference>
<sequence length="267" mass="29459">MWKRTWQLPVFLFALSVAVSSVAADQWQGKRAAVVFTYDDTLNVHLDKVAPALDAHNFKGTFYLAVGYPNFQARLDDWRALANNGHELGNHTMFHPCEGGMPGREWVSKERDLSTWSVARMVDEITMTNTMLQVLDGKTKRTFAYTCGDTKAGGESFVAPIKQLFVGARGVKAEFQSPQQVDLFDIRSVVVAGQSAQQLTAMVDEAIAAGGLLVFLFHGVGGEHPIDVALESHNALLDYVRAKQQQLWVAPMIDVAEYIQAAQAQSK</sequence>
<evidence type="ECO:0000256" key="2">
    <source>
        <dbReference type="SAM" id="SignalP"/>
    </source>
</evidence>
<evidence type="ECO:0000313" key="5">
    <source>
        <dbReference type="Proteomes" id="UP001169760"/>
    </source>
</evidence>
<accession>A0AAW7X3N9</accession>
<dbReference type="InterPro" id="IPR002509">
    <property type="entry name" value="NODB_dom"/>
</dbReference>